<evidence type="ECO:0000313" key="3">
    <source>
        <dbReference type="EMBL" id="AVR96216.1"/>
    </source>
</evidence>
<dbReference type="OrthoDB" id="8885859at2"/>
<dbReference type="InterPro" id="IPR021255">
    <property type="entry name" value="DUF2807"/>
</dbReference>
<dbReference type="KEGG" id="masz:C9I28_11225"/>
<name>A0A2R4C9C5_9BURK</name>
<dbReference type="PANTHER" id="PTHR39200">
    <property type="entry name" value="HYPOTHETICAL EXPORTED PROTEIN"/>
    <property type="match status" value="1"/>
</dbReference>
<evidence type="ECO:0000259" key="2">
    <source>
        <dbReference type="Pfam" id="PF10988"/>
    </source>
</evidence>
<evidence type="ECO:0000256" key="1">
    <source>
        <dbReference type="SAM" id="SignalP"/>
    </source>
</evidence>
<sequence>MTTTLPRHLIATIALLVPLAAAQASPLGWLTGGDKVQGSGKVVQETRQVGRFHGVELALAGNVEVRTGSDGPITIEADDNVLPLVETVVENGVLQIRATKKKLQLDARRLKIVVPAREINSLGVAGSGSMSADKLRGPRLKLELAGSGTLDATGIEAREVSIEVAGSGKLQAAGNTEKLEASVAGSGNADAARLAARQVEADVAGSGQVTVTARQSLDASVAGSGIVSYHGDPQVSRSVAGSGIVRRVGEAR</sequence>
<dbReference type="Pfam" id="PF10988">
    <property type="entry name" value="DUF2807"/>
    <property type="match status" value="1"/>
</dbReference>
<proteinExistence type="predicted"/>
<dbReference type="Proteomes" id="UP000240505">
    <property type="component" value="Chromosome"/>
</dbReference>
<keyword evidence="4" id="KW-1185">Reference proteome</keyword>
<dbReference type="RefSeq" id="WP_107141564.1">
    <property type="nucleotide sequence ID" value="NZ_CP028324.1"/>
</dbReference>
<evidence type="ECO:0000313" key="4">
    <source>
        <dbReference type="Proteomes" id="UP000240505"/>
    </source>
</evidence>
<reference evidence="3 4" key="1">
    <citation type="submission" date="2018-03" db="EMBL/GenBank/DDBJ databases">
        <title>Massilia armeniaca sp. nov., isolated from desert soil.</title>
        <authorList>
            <person name="Huang H."/>
            <person name="Ren M."/>
        </authorList>
    </citation>
    <scope>NUCLEOTIDE SEQUENCE [LARGE SCALE GENOMIC DNA]</scope>
    <source>
        <strain evidence="3 4">ZMN-3</strain>
    </source>
</reference>
<feature type="domain" description="Putative auto-transporter adhesin head GIN" evidence="2">
    <location>
        <begin position="52"/>
        <end position="233"/>
    </location>
</feature>
<dbReference type="PANTHER" id="PTHR39200:SF1">
    <property type="entry name" value="AUTO-TRANSPORTER ADHESIN HEAD GIN DOMAIN-CONTAINING PROTEIN-RELATED"/>
    <property type="match status" value="1"/>
</dbReference>
<keyword evidence="1" id="KW-0732">Signal</keyword>
<feature type="signal peptide" evidence="1">
    <location>
        <begin position="1"/>
        <end position="24"/>
    </location>
</feature>
<organism evidence="3 4">
    <name type="scientific">Pseudoduganella armeniaca</name>
    <dbReference type="NCBI Taxonomy" id="2072590"/>
    <lineage>
        <taxon>Bacteria</taxon>
        <taxon>Pseudomonadati</taxon>
        <taxon>Pseudomonadota</taxon>
        <taxon>Betaproteobacteria</taxon>
        <taxon>Burkholderiales</taxon>
        <taxon>Oxalobacteraceae</taxon>
        <taxon>Telluria group</taxon>
        <taxon>Pseudoduganella</taxon>
    </lineage>
</organism>
<dbReference type="AlphaFoldDB" id="A0A2R4C9C5"/>
<protein>
    <submittedName>
        <fullName evidence="3">DUF2807 domain-containing protein</fullName>
    </submittedName>
</protein>
<feature type="chain" id="PRO_5015347244" evidence="1">
    <location>
        <begin position="25"/>
        <end position="252"/>
    </location>
</feature>
<accession>A0A2R4C9C5</accession>
<gene>
    <name evidence="3" type="ORF">C9I28_11225</name>
</gene>
<dbReference type="Gene3D" id="2.160.20.120">
    <property type="match status" value="1"/>
</dbReference>
<dbReference type="EMBL" id="CP028324">
    <property type="protein sequence ID" value="AVR96216.1"/>
    <property type="molecule type" value="Genomic_DNA"/>
</dbReference>